<proteinExistence type="inferred from homology"/>
<dbReference type="Proteomes" id="UP001595710">
    <property type="component" value="Unassembled WGS sequence"/>
</dbReference>
<keyword evidence="5" id="KW-0997">Cell inner membrane</keyword>
<dbReference type="InterPro" id="IPR012902">
    <property type="entry name" value="N_methyl_site"/>
</dbReference>
<dbReference type="EMBL" id="JBHRYN010000009">
    <property type="protein sequence ID" value="MFC3701508.1"/>
    <property type="molecule type" value="Genomic_DNA"/>
</dbReference>
<comment type="subcellular location">
    <subcellularLocation>
        <location evidence="1">Cell inner membrane</location>
        <topology evidence="1">Single-pass membrane protein</topology>
    </subcellularLocation>
</comment>
<dbReference type="InterPro" id="IPR022346">
    <property type="entry name" value="T2SS_GspH"/>
</dbReference>
<protein>
    <recommendedName>
        <fullName evidence="2">Type II secretion system protein H</fullName>
    </recommendedName>
    <alternativeName>
        <fullName evidence="10">General secretion pathway protein H</fullName>
    </alternativeName>
</protein>
<evidence type="ECO:0000256" key="8">
    <source>
        <dbReference type="ARBA" id="ARBA00023136"/>
    </source>
</evidence>
<evidence type="ECO:0000256" key="3">
    <source>
        <dbReference type="ARBA" id="ARBA00022475"/>
    </source>
</evidence>
<dbReference type="Pfam" id="PF12019">
    <property type="entry name" value="GspH"/>
    <property type="match status" value="1"/>
</dbReference>
<keyword evidence="8" id="KW-0472">Membrane</keyword>
<dbReference type="RefSeq" id="WP_290280807.1">
    <property type="nucleotide sequence ID" value="NZ_JAUFQI010000001.1"/>
</dbReference>
<comment type="similarity">
    <text evidence="9">Belongs to the GSP H family.</text>
</comment>
<evidence type="ECO:0000256" key="2">
    <source>
        <dbReference type="ARBA" id="ARBA00021549"/>
    </source>
</evidence>
<evidence type="ECO:0000256" key="10">
    <source>
        <dbReference type="ARBA" id="ARBA00030775"/>
    </source>
</evidence>
<dbReference type="Pfam" id="PF07963">
    <property type="entry name" value="N_methyl"/>
    <property type="match status" value="1"/>
</dbReference>
<evidence type="ECO:0000256" key="4">
    <source>
        <dbReference type="ARBA" id="ARBA00022481"/>
    </source>
</evidence>
<organism evidence="12 13">
    <name type="scientific">Reinekea marina</name>
    <dbReference type="NCBI Taxonomy" id="1310421"/>
    <lineage>
        <taxon>Bacteria</taxon>
        <taxon>Pseudomonadati</taxon>
        <taxon>Pseudomonadota</taxon>
        <taxon>Gammaproteobacteria</taxon>
        <taxon>Oceanospirillales</taxon>
        <taxon>Saccharospirillaceae</taxon>
        <taxon>Reinekea</taxon>
    </lineage>
</organism>
<evidence type="ECO:0000256" key="6">
    <source>
        <dbReference type="ARBA" id="ARBA00022692"/>
    </source>
</evidence>
<keyword evidence="13" id="KW-1185">Reference proteome</keyword>
<sequence>MKQQGFTMVELLSTVILIALVAAMAASSFAGLIAIAQSDRLKNDWVTFLNYGRSQAVLTQQIVTACPLINNECSKDLTLPWTLFIDTNENKKLDPDEELLRVLENTSDNTFSIYPKNQPYFKFHYASYDLRMGHARGFTVCPRGNIENGAFHLKVNITGRVRFQYKENKQGLLVHKRNGRWQAFEC</sequence>
<keyword evidence="6" id="KW-0812">Transmembrane</keyword>
<evidence type="ECO:0000313" key="13">
    <source>
        <dbReference type="Proteomes" id="UP001595710"/>
    </source>
</evidence>
<dbReference type="InterPro" id="IPR045584">
    <property type="entry name" value="Pilin-like"/>
</dbReference>
<keyword evidence="7" id="KW-1133">Transmembrane helix</keyword>
<evidence type="ECO:0000256" key="7">
    <source>
        <dbReference type="ARBA" id="ARBA00022989"/>
    </source>
</evidence>
<dbReference type="SUPFAM" id="SSF54523">
    <property type="entry name" value="Pili subunits"/>
    <property type="match status" value="1"/>
</dbReference>
<comment type="caution">
    <text evidence="12">The sequence shown here is derived from an EMBL/GenBank/DDBJ whole genome shotgun (WGS) entry which is preliminary data.</text>
</comment>
<reference evidence="13" key="1">
    <citation type="journal article" date="2019" name="Int. J. Syst. Evol. Microbiol.">
        <title>The Global Catalogue of Microorganisms (GCM) 10K type strain sequencing project: providing services to taxonomists for standard genome sequencing and annotation.</title>
        <authorList>
            <consortium name="The Broad Institute Genomics Platform"/>
            <consortium name="The Broad Institute Genome Sequencing Center for Infectious Disease"/>
            <person name="Wu L."/>
            <person name="Ma J."/>
        </authorList>
    </citation>
    <scope>NUCLEOTIDE SEQUENCE [LARGE SCALE GENOMIC DNA]</scope>
    <source>
        <strain evidence="13">CECT 8288</strain>
    </source>
</reference>
<accession>A0ABV7WSR9</accession>
<evidence type="ECO:0000256" key="1">
    <source>
        <dbReference type="ARBA" id="ARBA00004377"/>
    </source>
</evidence>
<name>A0ABV7WSR9_9GAMM</name>
<evidence type="ECO:0000313" key="12">
    <source>
        <dbReference type="EMBL" id="MFC3701508.1"/>
    </source>
</evidence>
<dbReference type="NCBIfam" id="TIGR02532">
    <property type="entry name" value="IV_pilin_GFxxxE"/>
    <property type="match status" value="1"/>
</dbReference>
<evidence type="ECO:0000256" key="5">
    <source>
        <dbReference type="ARBA" id="ARBA00022519"/>
    </source>
</evidence>
<evidence type="ECO:0000256" key="9">
    <source>
        <dbReference type="ARBA" id="ARBA00025772"/>
    </source>
</evidence>
<evidence type="ECO:0000259" key="11">
    <source>
        <dbReference type="Pfam" id="PF12019"/>
    </source>
</evidence>
<keyword evidence="4" id="KW-0488">Methylation</keyword>
<feature type="domain" description="General secretion pathway GspH" evidence="11">
    <location>
        <begin position="43"/>
        <end position="144"/>
    </location>
</feature>
<keyword evidence="3" id="KW-1003">Cell membrane</keyword>
<gene>
    <name evidence="12" type="ORF">ACFOND_07670</name>
</gene>
<dbReference type="Gene3D" id="3.55.40.10">
    <property type="entry name" value="minor pseudopilin epsh domain"/>
    <property type="match status" value="1"/>
</dbReference>